<reference evidence="2" key="1">
    <citation type="journal article" date="2015" name="J. Biotechnol.">
        <title>The structure of the Cyberlindnera jadinii genome and its relation to Candida utilis analyzed by the occurrence of single nucleotide polymorphisms.</title>
        <authorList>
            <person name="Rupp O."/>
            <person name="Brinkrolf K."/>
            <person name="Buerth C."/>
            <person name="Kunigo M."/>
            <person name="Schneider J."/>
            <person name="Jaenicke S."/>
            <person name="Goesmann A."/>
            <person name="Puehler A."/>
            <person name="Jaeger K.-E."/>
            <person name="Ernst J.F."/>
        </authorList>
    </citation>
    <scope>NUCLEOTIDE SEQUENCE [LARGE SCALE GENOMIC DNA]</scope>
    <source>
        <strain evidence="2">ATCC 18201 / CBS 1600 / BCRC 20928 / JCM 3617 / NBRC 0987 / NRRL Y-1542</strain>
    </source>
</reference>
<proteinExistence type="predicted"/>
<sequence>MSQLCDKIMDRRRQFSWHRISNTKSLLKSSEVRMVLMYDEDGGIDSIKVITIECPICHSDVMSEHAPCVHAMRVITQALNTNTYALDINTTCDIVELSTLIVEKHSKLNKSVRRILTPTYFHGRHIPVDDCLEIATEKKTRHTLDR</sequence>
<evidence type="ECO:0000313" key="1">
    <source>
        <dbReference type="EMBL" id="CEP24911.1"/>
    </source>
</evidence>
<name>A0A0H5C970_CYBJN</name>
<dbReference type="EMBL" id="CDQK01000007">
    <property type="protein sequence ID" value="CEP24911.1"/>
    <property type="molecule type" value="Genomic_DNA"/>
</dbReference>
<dbReference type="AlphaFoldDB" id="A0A0H5C970"/>
<dbReference type="Proteomes" id="UP000038830">
    <property type="component" value="Unassembled WGS sequence"/>
</dbReference>
<organism evidence="1 2">
    <name type="scientific">Cyberlindnera jadinii (strain ATCC 18201 / CBS 1600 / BCRC 20928 / JCM 3617 / NBRC 0987 / NRRL Y-1542)</name>
    <name type="common">Torula yeast</name>
    <name type="synonym">Candida utilis</name>
    <dbReference type="NCBI Taxonomy" id="983966"/>
    <lineage>
        <taxon>Eukaryota</taxon>
        <taxon>Fungi</taxon>
        <taxon>Dikarya</taxon>
        <taxon>Ascomycota</taxon>
        <taxon>Saccharomycotina</taxon>
        <taxon>Saccharomycetes</taxon>
        <taxon>Phaffomycetales</taxon>
        <taxon>Phaffomycetaceae</taxon>
        <taxon>Cyberlindnera</taxon>
    </lineage>
</organism>
<evidence type="ECO:0000313" key="2">
    <source>
        <dbReference type="Proteomes" id="UP000038830"/>
    </source>
</evidence>
<protein>
    <submittedName>
        <fullName evidence="1">Uncharacterized protein</fullName>
    </submittedName>
</protein>
<gene>
    <name evidence="1" type="ORF">BN1211_5864</name>
</gene>
<accession>A0A0H5C970</accession>